<evidence type="ECO:0000313" key="3">
    <source>
        <dbReference type="EMBL" id="CAF4404174.1"/>
    </source>
</evidence>
<keyword evidence="1" id="KW-1133">Transmembrane helix</keyword>
<dbReference type="SUPFAM" id="SSF90112">
    <property type="entry name" value="Neurotransmitter-gated ion-channel transmembrane pore"/>
    <property type="match status" value="1"/>
</dbReference>
<gene>
    <name evidence="3" type="ORF">BYL167_LOCUS31685</name>
</gene>
<evidence type="ECO:0000313" key="4">
    <source>
        <dbReference type="Proteomes" id="UP000681967"/>
    </source>
</evidence>
<feature type="domain" description="Neurotransmitter-gated ion-channel transmembrane" evidence="2">
    <location>
        <begin position="4"/>
        <end position="46"/>
    </location>
</feature>
<reference evidence="3" key="1">
    <citation type="submission" date="2021-02" db="EMBL/GenBank/DDBJ databases">
        <authorList>
            <person name="Nowell W R."/>
        </authorList>
    </citation>
    <scope>NUCLEOTIDE SEQUENCE</scope>
</reference>
<dbReference type="GO" id="GO:0016020">
    <property type="term" value="C:membrane"/>
    <property type="evidence" value="ECO:0007669"/>
    <property type="project" value="InterPro"/>
</dbReference>
<evidence type="ECO:0000256" key="1">
    <source>
        <dbReference type="SAM" id="Phobius"/>
    </source>
</evidence>
<feature type="non-terminal residue" evidence="3">
    <location>
        <position position="1"/>
    </location>
</feature>
<dbReference type="EMBL" id="CAJOBH010056463">
    <property type="protein sequence ID" value="CAF4404174.1"/>
    <property type="molecule type" value="Genomic_DNA"/>
</dbReference>
<dbReference type="InterPro" id="IPR006029">
    <property type="entry name" value="Neurotrans-gated_channel_TM"/>
</dbReference>
<keyword evidence="1" id="KW-0472">Membrane</keyword>
<name>A0A8S2VNZ8_9BILA</name>
<feature type="transmembrane region" description="Helical" evidence="1">
    <location>
        <begin position="5"/>
        <end position="23"/>
    </location>
</feature>
<feature type="transmembrane region" description="Helical" evidence="1">
    <location>
        <begin position="29"/>
        <end position="46"/>
    </location>
</feature>
<dbReference type="GO" id="GO:0006811">
    <property type="term" value="P:monoatomic ion transport"/>
    <property type="evidence" value="ECO:0007669"/>
    <property type="project" value="InterPro"/>
</dbReference>
<proteinExistence type="predicted"/>
<dbReference type="InterPro" id="IPR038050">
    <property type="entry name" value="Neuro_actylchol_rec"/>
</dbReference>
<dbReference type="Pfam" id="PF02932">
    <property type="entry name" value="Neur_chan_memb"/>
    <property type="match status" value="1"/>
</dbReference>
<comment type="caution">
    <text evidence="3">The sequence shown here is derived from an EMBL/GenBank/DDBJ whole genome shotgun (WGS) entry which is preliminary data.</text>
</comment>
<protein>
    <recommendedName>
        <fullName evidence="2">Neurotransmitter-gated ion-channel transmembrane domain-containing protein</fullName>
    </recommendedName>
</protein>
<dbReference type="Proteomes" id="UP000681967">
    <property type="component" value="Unassembled WGS sequence"/>
</dbReference>
<organism evidence="3 4">
    <name type="scientific">Rotaria magnacalcarata</name>
    <dbReference type="NCBI Taxonomy" id="392030"/>
    <lineage>
        <taxon>Eukaryota</taxon>
        <taxon>Metazoa</taxon>
        <taxon>Spiralia</taxon>
        <taxon>Gnathifera</taxon>
        <taxon>Rotifera</taxon>
        <taxon>Eurotatoria</taxon>
        <taxon>Bdelloidea</taxon>
        <taxon>Philodinida</taxon>
        <taxon>Philodinidae</taxon>
        <taxon>Rotaria</taxon>
    </lineage>
</organism>
<dbReference type="InterPro" id="IPR036719">
    <property type="entry name" value="Neuro-gated_channel_TM_sf"/>
</dbReference>
<accession>A0A8S2VNZ8</accession>
<dbReference type="AlphaFoldDB" id="A0A8S2VNZ8"/>
<sequence length="47" mass="5261">MVNLVIPCINIAFLTILVFYLPSDCGEKLTLSISIFVALQVFYLLLV</sequence>
<dbReference type="Gene3D" id="1.20.58.390">
    <property type="entry name" value="Neurotransmitter-gated ion-channel transmembrane domain"/>
    <property type="match status" value="1"/>
</dbReference>
<keyword evidence="1" id="KW-0812">Transmembrane</keyword>
<evidence type="ECO:0000259" key="2">
    <source>
        <dbReference type="Pfam" id="PF02932"/>
    </source>
</evidence>